<evidence type="ECO:0000313" key="7">
    <source>
        <dbReference type="EMBL" id="HIJ99694.1"/>
    </source>
</evidence>
<keyword evidence="8" id="KW-1185">Reference proteome</keyword>
<dbReference type="GO" id="GO:1990904">
    <property type="term" value="C:ribonucleoprotein complex"/>
    <property type="evidence" value="ECO:0007669"/>
    <property type="project" value="UniProtKB-KW"/>
</dbReference>
<dbReference type="GO" id="GO:0006412">
    <property type="term" value="P:translation"/>
    <property type="evidence" value="ECO:0007669"/>
    <property type="project" value="InterPro"/>
</dbReference>
<proteinExistence type="inferred from homology"/>
<comment type="caution">
    <text evidence="7">The sequence shown here is derived from an EMBL/GenBank/DDBJ whole genome shotgun (WGS) entry which is preliminary data.</text>
</comment>
<sequence>MIKISKVSVNIGVGSESDNLKKAELLLSRMFTAKPVRTIAKAAVPDFNIKKYSEIGVKLTLRGEDANTFLNQAFEAVENELKPTQIDTGGNLSFGVQEYMDLPHMKYDPDVGMFGMDVSVHLVKPGARIALRKIKRTRLPKKNRISYDESRNFFETNYTIKFVEPEEYE</sequence>
<evidence type="ECO:0000313" key="8">
    <source>
        <dbReference type="Proteomes" id="UP000604391"/>
    </source>
</evidence>
<keyword evidence="3 4" id="KW-0687">Ribonucleoprotein</keyword>
<feature type="domain" description="Large ribosomal subunit protein uL5 N-terminal" evidence="5">
    <location>
        <begin position="2"/>
        <end position="50"/>
    </location>
</feature>
<dbReference type="PANTHER" id="PTHR11994">
    <property type="entry name" value="60S RIBOSOMAL PROTEIN L11-RELATED"/>
    <property type="match status" value="1"/>
</dbReference>
<dbReference type="InterPro" id="IPR031310">
    <property type="entry name" value="Ribosomal_uL5_N"/>
</dbReference>
<accession>A0A832UTZ0</accession>
<dbReference type="PIRSF" id="PIRSF002161">
    <property type="entry name" value="Ribosomal_L5"/>
    <property type="match status" value="1"/>
</dbReference>
<evidence type="ECO:0000259" key="6">
    <source>
        <dbReference type="Pfam" id="PF00673"/>
    </source>
</evidence>
<dbReference type="Gene3D" id="3.30.1440.10">
    <property type="match status" value="1"/>
</dbReference>
<dbReference type="EMBL" id="DVAD01000014">
    <property type="protein sequence ID" value="HIJ99694.1"/>
    <property type="molecule type" value="Genomic_DNA"/>
</dbReference>
<dbReference type="GO" id="GO:0003735">
    <property type="term" value="F:structural constituent of ribosome"/>
    <property type="evidence" value="ECO:0007669"/>
    <property type="project" value="InterPro"/>
</dbReference>
<feature type="domain" description="Large ribosomal subunit protein uL5 C-terminal" evidence="6">
    <location>
        <begin position="54"/>
        <end position="128"/>
    </location>
</feature>
<dbReference type="AlphaFoldDB" id="A0A832UTZ0"/>
<dbReference type="SUPFAM" id="SSF55282">
    <property type="entry name" value="RL5-like"/>
    <property type="match status" value="1"/>
</dbReference>
<evidence type="ECO:0000256" key="4">
    <source>
        <dbReference type="RuleBase" id="RU003930"/>
    </source>
</evidence>
<protein>
    <submittedName>
        <fullName evidence="7">50S ribosomal protein L5</fullName>
    </submittedName>
</protein>
<dbReference type="Proteomes" id="UP000604391">
    <property type="component" value="Unassembled WGS sequence"/>
</dbReference>
<comment type="similarity">
    <text evidence="1 4">Belongs to the universal ribosomal protein uL5 family.</text>
</comment>
<dbReference type="InterPro" id="IPR002132">
    <property type="entry name" value="Ribosomal_uL5"/>
</dbReference>
<dbReference type="InterPro" id="IPR031309">
    <property type="entry name" value="Ribosomal_uL5_C"/>
</dbReference>
<dbReference type="Pfam" id="PF00673">
    <property type="entry name" value="Ribosomal_L5_C"/>
    <property type="match status" value="1"/>
</dbReference>
<dbReference type="InterPro" id="IPR057266">
    <property type="entry name" value="Ribosomal_uL5_euk/arc-type"/>
</dbReference>
<gene>
    <name evidence="7" type="ORF">H1011_02625</name>
</gene>
<dbReference type="GO" id="GO:0005840">
    <property type="term" value="C:ribosome"/>
    <property type="evidence" value="ECO:0007669"/>
    <property type="project" value="UniProtKB-KW"/>
</dbReference>
<dbReference type="Pfam" id="PF00281">
    <property type="entry name" value="Ribosomal_L5"/>
    <property type="match status" value="1"/>
</dbReference>
<keyword evidence="2 4" id="KW-0689">Ribosomal protein</keyword>
<evidence type="ECO:0000256" key="3">
    <source>
        <dbReference type="ARBA" id="ARBA00023274"/>
    </source>
</evidence>
<evidence type="ECO:0000256" key="2">
    <source>
        <dbReference type="ARBA" id="ARBA00022980"/>
    </source>
</evidence>
<dbReference type="NCBIfam" id="NF003258">
    <property type="entry name" value="PRK04219.1"/>
    <property type="match status" value="1"/>
</dbReference>
<dbReference type="InterPro" id="IPR022803">
    <property type="entry name" value="Ribosomal_uL5_dom_sf"/>
</dbReference>
<name>A0A832UTZ0_9ARCH</name>
<evidence type="ECO:0000259" key="5">
    <source>
        <dbReference type="Pfam" id="PF00281"/>
    </source>
</evidence>
<reference evidence="7 8" key="1">
    <citation type="journal article" name="Nat. Commun.">
        <title>Undinarchaeota illuminate DPANN phylogeny and the impact of gene transfer on archaeal evolution.</title>
        <authorList>
            <person name="Dombrowski N."/>
            <person name="Williams T.A."/>
            <person name="Sun J."/>
            <person name="Woodcroft B.J."/>
            <person name="Lee J.H."/>
            <person name="Minh B.Q."/>
            <person name="Rinke C."/>
            <person name="Spang A."/>
        </authorList>
    </citation>
    <scope>NUCLEOTIDE SEQUENCE [LARGE SCALE GENOMIC DNA]</scope>
    <source>
        <strain evidence="7">MAG_bin17</strain>
    </source>
</reference>
<evidence type="ECO:0000256" key="1">
    <source>
        <dbReference type="ARBA" id="ARBA00008553"/>
    </source>
</evidence>
<organism evidence="7 8">
    <name type="scientific">Candidatus Undinarchaeum marinum</name>
    <dbReference type="NCBI Taxonomy" id="2756141"/>
    <lineage>
        <taxon>Archaea</taxon>
        <taxon>Candidatus Undinarchaeota</taxon>
        <taxon>Candidatus Undinarchaeia</taxon>
        <taxon>Candidatus Undinarchaeales</taxon>
        <taxon>Candidatus Undinarchaeaceae</taxon>
        <taxon>Candidatus Undinarchaeum</taxon>
    </lineage>
</organism>